<dbReference type="OrthoDB" id="10508046at2759"/>
<proteinExistence type="predicted"/>
<dbReference type="AlphaFoldDB" id="A0A4Z1JHP5"/>
<organism evidence="2 3">
    <name type="scientific">Botrytis elliptica</name>
    <dbReference type="NCBI Taxonomy" id="278938"/>
    <lineage>
        <taxon>Eukaryota</taxon>
        <taxon>Fungi</taxon>
        <taxon>Dikarya</taxon>
        <taxon>Ascomycota</taxon>
        <taxon>Pezizomycotina</taxon>
        <taxon>Leotiomycetes</taxon>
        <taxon>Helotiales</taxon>
        <taxon>Sclerotiniaceae</taxon>
        <taxon>Botrytis</taxon>
    </lineage>
</organism>
<feature type="region of interest" description="Disordered" evidence="1">
    <location>
        <begin position="57"/>
        <end position="110"/>
    </location>
</feature>
<protein>
    <submittedName>
        <fullName evidence="2">Uncharacterized protein</fullName>
    </submittedName>
</protein>
<name>A0A4Z1JHP5_9HELO</name>
<comment type="caution">
    <text evidence="2">The sequence shown here is derived from an EMBL/GenBank/DDBJ whole genome shotgun (WGS) entry which is preliminary data.</text>
</comment>
<dbReference type="EMBL" id="PQXM01000410">
    <property type="protein sequence ID" value="TGO72854.1"/>
    <property type="molecule type" value="Genomic_DNA"/>
</dbReference>
<accession>A0A4Z1JHP5</accession>
<evidence type="ECO:0000313" key="3">
    <source>
        <dbReference type="Proteomes" id="UP000297229"/>
    </source>
</evidence>
<sequence length="186" mass="21085">MVIKGPQAEALQIFGNGFQKHRNLSSPTLVVDSKMTPYPSLLWFDCPLLELQLPSLPSSDPSSQHLKRASNQPTALHSPPTYPDIDDKSRTLSDTDQTTPLLSLPGYPDTDESSQTYFEVYQVKHELEGCIEIETEIELDGVICFKFDIHAVPRKSSSWLIEHRQCTALLSNRHRNVRENWQALPQ</sequence>
<gene>
    <name evidence="2" type="ORF">BELL_0412g00060</name>
</gene>
<keyword evidence="3" id="KW-1185">Reference proteome</keyword>
<evidence type="ECO:0000313" key="2">
    <source>
        <dbReference type="EMBL" id="TGO72854.1"/>
    </source>
</evidence>
<dbReference type="Proteomes" id="UP000297229">
    <property type="component" value="Unassembled WGS sequence"/>
</dbReference>
<evidence type="ECO:0000256" key="1">
    <source>
        <dbReference type="SAM" id="MobiDB-lite"/>
    </source>
</evidence>
<reference evidence="2 3" key="1">
    <citation type="submission" date="2017-12" db="EMBL/GenBank/DDBJ databases">
        <title>Comparative genomics of Botrytis spp.</title>
        <authorList>
            <person name="Valero-Jimenez C.A."/>
            <person name="Tapia P."/>
            <person name="Veloso J."/>
            <person name="Silva-Moreno E."/>
            <person name="Staats M."/>
            <person name="Valdes J.H."/>
            <person name="Van Kan J.A.L."/>
        </authorList>
    </citation>
    <scope>NUCLEOTIDE SEQUENCE [LARGE SCALE GENOMIC DNA]</scope>
    <source>
        <strain evidence="2 3">Be9601</strain>
    </source>
</reference>